<keyword evidence="4" id="KW-1185">Reference proteome</keyword>
<dbReference type="InterPro" id="IPR030417">
    <property type="entry name" value="MS4A"/>
</dbReference>
<feature type="region of interest" description="Disordered" evidence="1">
    <location>
        <begin position="240"/>
        <end position="331"/>
    </location>
</feature>
<feature type="transmembrane region" description="Helical" evidence="2">
    <location>
        <begin position="133"/>
        <end position="155"/>
    </location>
</feature>
<feature type="transmembrane region" description="Helical" evidence="2">
    <location>
        <begin position="97"/>
        <end position="121"/>
    </location>
</feature>
<dbReference type="PANTHER" id="PTHR23320">
    <property type="entry name" value="MEMBRANE-SPANNING 4-DOMAINS SUBFAMILY A MS4A -RELATED"/>
    <property type="match status" value="1"/>
</dbReference>
<keyword evidence="2" id="KW-0472">Membrane</keyword>
<keyword evidence="2" id="KW-1133">Transmembrane helix</keyword>
<comment type="caution">
    <text evidence="3">The sequence shown here is derived from an EMBL/GenBank/DDBJ whole genome shotgun (WGS) entry which is preliminary data.</text>
</comment>
<sequence length="401" mass="44140">MPPAKNNDVPTNHGALKLVKASTVVMSTLSVLHTACWASCIVLGVVAIWIRLQFTEGWQSTYFGKIGFSIWASVPFIICGVLSVAAAKTTSHRLMTWYAVSSLASLLLSLAILSYSVVGVANEATVEVYPKRIIVAGITAFVTFIEIVTSTISLITCYRAIGLSLQFTSKPSLHKKLNGCLPTSRVHPSDDVEPGHVTVMALPAKQAAELFVAMYRPFLHGSPVFTPPGMESFQTEEINHFPEPSSDRKHSLQEERRRHRKRHNRRPPSRNNSPDESISGFPTEPNFLSDNDEVDSEAETTRVNRSSNAMDGPQSPLQTDENTLQMHTPRPFSQPHLATVLENEGDSSFQKNHADTTADKLETEQRENISQKVSKTVVPDKEIDGKEVSPPRPNGIGTEKS</sequence>
<evidence type="ECO:0000313" key="3">
    <source>
        <dbReference type="EMBL" id="CAK8672061.1"/>
    </source>
</evidence>
<feature type="transmembrane region" description="Helical" evidence="2">
    <location>
        <begin position="31"/>
        <end position="50"/>
    </location>
</feature>
<feature type="compositionally biased region" description="Polar residues" evidence="1">
    <location>
        <begin position="301"/>
        <end position="326"/>
    </location>
</feature>
<keyword evidence="2" id="KW-0812">Transmembrane</keyword>
<evidence type="ECO:0000256" key="2">
    <source>
        <dbReference type="SAM" id="Phobius"/>
    </source>
</evidence>
<evidence type="ECO:0000313" key="4">
    <source>
        <dbReference type="Proteomes" id="UP001642483"/>
    </source>
</evidence>
<accession>A0ABP0EYA9</accession>
<dbReference type="Proteomes" id="UP001642483">
    <property type="component" value="Unassembled WGS sequence"/>
</dbReference>
<proteinExistence type="predicted"/>
<dbReference type="PANTHER" id="PTHR23320:SF165">
    <property type="entry name" value="MARVEL DOMAIN-CONTAINING PROTEIN"/>
    <property type="match status" value="1"/>
</dbReference>
<organism evidence="3 4">
    <name type="scientific">Clavelina lepadiformis</name>
    <name type="common">Light-bulb sea squirt</name>
    <name type="synonym">Ascidia lepadiformis</name>
    <dbReference type="NCBI Taxonomy" id="159417"/>
    <lineage>
        <taxon>Eukaryota</taxon>
        <taxon>Metazoa</taxon>
        <taxon>Chordata</taxon>
        <taxon>Tunicata</taxon>
        <taxon>Ascidiacea</taxon>
        <taxon>Aplousobranchia</taxon>
        <taxon>Clavelinidae</taxon>
        <taxon>Clavelina</taxon>
    </lineage>
</organism>
<feature type="region of interest" description="Disordered" evidence="1">
    <location>
        <begin position="344"/>
        <end position="401"/>
    </location>
</feature>
<name>A0ABP0EYA9_CLALP</name>
<feature type="compositionally biased region" description="Basic and acidic residues" evidence="1">
    <location>
        <begin position="240"/>
        <end position="256"/>
    </location>
</feature>
<reference evidence="3 4" key="1">
    <citation type="submission" date="2024-02" db="EMBL/GenBank/DDBJ databases">
        <authorList>
            <person name="Daric V."/>
            <person name="Darras S."/>
        </authorList>
    </citation>
    <scope>NUCLEOTIDE SEQUENCE [LARGE SCALE GENOMIC DNA]</scope>
</reference>
<protein>
    <submittedName>
        <fullName evidence="3">Uncharacterized protein</fullName>
    </submittedName>
</protein>
<evidence type="ECO:0000256" key="1">
    <source>
        <dbReference type="SAM" id="MobiDB-lite"/>
    </source>
</evidence>
<feature type="compositionally biased region" description="Basic and acidic residues" evidence="1">
    <location>
        <begin position="378"/>
        <end position="389"/>
    </location>
</feature>
<dbReference type="EMBL" id="CAWYQH010000001">
    <property type="protein sequence ID" value="CAK8672061.1"/>
    <property type="molecule type" value="Genomic_DNA"/>
</dbReference>
<gene>
    <name evidence="3" type="ORF">CVLEPA_LOCUS1059</name>
</gene>
<feature type="transmembrane region" description="Helical" evidence="2">
    <location>
        <begin position="62"/>
        <end position="85"/>
    </location>
</feature>
<feature type="compositionally biased region" description="Basic residues" evidence="1">
    <location>
        <begin position="257"/>
        <end position="268"/>
    </location>
</feature>
<feature type="compositionally biased region" description="Basic and acidic residues" evidence="1">
    <location>
        <begin position="352"/>
        <end position="369"/>
    </location>
</feature>